<organism evidence="9 10">
    <name type="scientific">Chlorella vulgaris</name>
    <name type="common">Green alga</name>
    <dbReference type="NCBI Taxonomy" id="3077"/>
    <lineage>
        <taxon>Eukaryota</taxon>
        <taxon>Viridiplantae</taxon>
        <taxon>Chlorophyta</taxon>
        <taxon>core chlorophytes</taxon>
        <taxon>Trebouxiophyceae</taxon>
        <taxon>Chlorellales</taxon>
        <taxon>Chlorellaceae</taxon>
        <taxon>Chlorella clade</taxon>
        <taxon>Chlorella</taxon>
    </lineage>
</organism>
<feature type="compositionally biased region" description="Low complexity" evidence="7">
    <location>
        <begin position="264"/>
        <end position="299"/>
    </location>
</feature>
<keyword evidence="5" id="KW-0269">Exonuclease</keyword>
<evidence type="ECO:0000313" key="9">
    <source>
        <dbReference type="EMBL" id="KAI3430221.1"/>
    </source>
</evidence>
<comment type="caution">
    <text evidence="9">The sequence shown here is derived from an EMBL/GenBank/DDBJ whole genome shotgun (WGS) entry which is preliminary data.</text>
</comment>
<dbReference type="FunFam" id="3.30.420.10:FF:000031">
    <property type="entry name" value="RNA exonuclease 1"/>
    <property type="match status" value="1"/>
</dbReference>
<reference evidence="9" key="2">
    <citation type="submission" date="2020-11" db="EMBL/GenBank/DDBJ databases">
        <authorList>
            <person name="Cecchin M."/>
            <person name="Marcolungo L."/>
            <person name="Rossato M."/>
            <person name="Girolomoni L."/>
            <person name="Cosentino E."/>
            <person name="Cuine S."/>
            <person name="Li-Beisson Y."/>
            <person name="Delledonne M."/>
            <person name="Ballottari M."/>
        </authorList>
    </citation>
    <scope>NUCLEOTIDE SEQUENCE</scope>
    <source>
        <strain evidence="9">211/11P</strain>
        <tissue evidence="9">Whole cell</tissue>
    </source>
</reference>
<dbReference type="InterPro" id="IPR013520">
    <property type="entry name" value="Ribonucl_H"/>
</dbReference>
<protein>
    <recommendedName>
        <fullName evidence="8">Exonuclease domain-containing protein</fullName>
    </recommendedName>
</protein>
<dbReference type="GO" id="GO:0003676">
    <property type="term" value="F:nucleic acid binding"/>
    <property type="evidence" value="ECO:0007669"/>
    <property type="project" value="InterPro"/>
</dbReference>
<reference evidence="9" key="1">
    <citation type="journal article" date="2019" name="Plant J.">
        <title>Chlorella vulgaris genome assembly and annotation reveals the molecular basis for metabolic acclimation to high light conditions.</title>
        <authorList>
            <person name="Cecchin M."/>
            <person name="Marcolungo L."/>
            <person name="Rossato M."/>
            <person name="Girolomoni L."/>
            <person name="Cosentino E."/>
            <person name="Cuine S."/>
            <person name="Li-Beisson Y."/>
            <person name="Delledonne M."/>
            <person name="Ballottari M."/>
        </authorList>
    </citation>
    <scope>NUCLEOTIDE SEQUENCE</scope>
    <source>
        <strain evidence="9">211/11P</strain>
    </source>
</reference>
<dbReference type="AlphaFoldDB" id="A0A9D4TNA2"/>
<feature type="compositionally biased region" description="Low complexity" evidence="7">
    <location>
        <begin position="307"/>
        <end position="354"/>
    </location>
</feature>
<evidence type="ECO:0000313" key="10">
    <source>
        <dbReference type="Proteomes" id="UP001055712"/>
    </source>
</evidence>
<dbReference type="Gene3D" id="3.30.420.10">
    <property type="entry name" value="Ribonuclease H-like superfamily/Ribonuclease H"/>
    <property type="match status" value="1"/>
</dbReference>
<comment type="similarity">
    <text evidence="2">Belongs to the REXO1/REXO3 family.</text>
</comment>
<comment type="subcellular location">
    <subcellularLocation>
        <location evidence="1">Nucleus</location>
    </subcellularLocation>
</comment>
<feature type="region of interest" description="Disordered" evidence="7">
    <location>
        <begin position="186"/>
        <end position="214"/>
    </location>
</feature>
<feature type="region of interest" description="Disordered" evidence="7">
    <location>
        <begin position="247"/>
        <end position="368"/>
    </location>
</feature>
<feature type="compositionally biased region" description="Polar residues" evidence="7">
    <location>
        <begin position="187"/>
        <end position="196"/>
    </location>
</feature>
<dbReference type="PANTHER" id="PTHR12801:SF157">
    <property type="entry name" value="SMALL RNA DEGRADING NUCLEASE 5"/>
    <property type="match status" value="1"/>
</dbReference>
<dbReference type="InterPro" id="IPR012337">
    <property type="entry name" value="RNaseH-like_sf"/>
</dbReference>
<feature type="domain" description="Exonuclease" evidence="8">
    <location>
        <begin position="415"/>
        <end position="572"/>
    </location>
</feature>
<feature type="compositionally biased region" description="Low complexity" evidence="7">
    <location>
        <begin position="674"/>
        <end position="693"/>
    </location>
</feature>
<dbReference type="SUPFAM" id="SSF53098">
    <property type="entry name" value="Ribonuclease H-like"/>
    <property type="match status" value="1"/>
</dbReference>
<dbReference type="InterPro" id="IPR036397">
    <property type="entry name" value="RNaseH_sf"/>
</dbReference>
<dbReference type="PANTHER" id="PTHR12801">
    <property type="entry name" value="RNA EXONUCLEASE REXO1 / RECO3 FAMILY MEMBER-RELATED"/>
    <property type="match status" value="1"/>
</dbReference>
<feature type="compositionally biased region" description="Low complexity" evidence="7">
    <location>
        <begin position="702"/>
        <end position="748"/>
    </location>
</feature>
<evidence type="ECO:0000256" key="1">
    <source>
        <dbReference type="ARBA" id="ARBA00004123"/>
    </source>
</evidence>
<feature type="region of interest" description="Disordered" evidence="7">
    <location>
        <begin position="1"/>
        <end position="71"/>
    </location>
</feature>
<dbReference type="InterPro" id="IPR047021">
    <property type="entry name" value="REXO1/3/4-like"/>
</dbReference>
<dbReference type="OrthoDB" id="206335at2759"/>
<evidence type="ECO:0000256" key="5">
    <source>
        <dbReference type="ARBA" id="ARBA00022839"/>
    </source>
</evidence>
<evidence type="ECO:0000256" key="3">
    <source>
        <dbReference type="ARBA" id="ARBA00022722"/>
    </source>
</evidence>
<keyword evidence="4" id="KW-0378">Hydrolase</keyword>
<proteinExistence type="inferred from homology"/>
<feature type="region of interest" description="Disordered" evidence="7">
    <location>
        <begin position="661"/>
        <end position="748"/>
    </location>
</feature>
<dbReference type="InterPro" id="IPR034922">
    <property type="entry name" value="REX1-like_exo"/>
</dbReference>
<dbReference type="CDD" id="cd06145">
    <property type="entry name" value="REX1_like"/>
    <property type="match status" value="1"/>
</dbReference>
<keyword evidence="6" id="KW-0539">Nucleus</keyword>
<evidence type="ECO:0000256" key="4">
    <source>
        <dbReference type="ARBA" id="ARBA00022801"/>
    </source>
</evidence>
<evidence type="ECO:0000256" key="2">
    <source>
        <dbReference type="ARBA" id="ARBA00006357"/>
    </source>
</evidence>
<dbReference type="SUPFAM" id="SSF81995">
    <property type="entry name" value="beta-sandwich domain of Sec23/24"/>
    <property type="match status" value="1"/>
</dbReference>
<keyword evidence="3" id="KW-0540">Nuclease</keyword>
<accession>A0A9D4TNA2</accession>
<dbReference type="Proteomes" id="UP001055712">
    <property type="component" value="Unassembled WGS sequence"/>
</dbReference>
<sequence>MSDLEEGEIEGPPPPPPPQQFEQIQQQRPPALSPHDEDKVLAPRPSGRAPYYSGPDTNGFKGRGGGGGGKKKRKKAAAAAAAAAGFVDVYGKGASAAIELYHEQGPIRLPDVQNLLLWVLGQGANPRWCFVKNKPLVKKVLLLVAHGLDAASWEAAAASGALPAWRAHLGQPIELQARNATLAPGSTVHSLLTVPQTKKRRREDDPQHQAPAGAAGEAYNAAGPAAGVSNGALPAAEAAGAAAPVGPGAAAAARNGSGTGNLQEAAAEAATKASADQAAAPDEATDSAAAAKRMKVSAADDVSSRVQPQLAATTGQTPAQQPGAGQLAQELDGQQPQQQTQQAQQQAQQEQQAPRHTGRGGSHPLPPAHYVLSLDELQEHGYPLPRFDEAQGEMVCPEGFVATRATKAGAAAPHDLVALDCEMCITDAGFELTRATLLDGKGQVLLDELCVPANPITDHNTRFSGITAEMLEGVATRLGDVQARFRELVAAETLVVAHSGENDLQALKIIHANVIDTAVLFPHPRGPPFKSALRVLASRHLLRTIQTGEHDPVEDARAALDLALLKFERGPGYGAASTERGEKLVEVLGSAGRRSTMVDRLELLNRQVAGNCAAVVADDDAAVVAALARELPKAQVHFLWGQLTALHRCYEARLAATKASGAAEPSQAYLLPRPDGGQQQQPEQQQQQQQQDKPQQEDGAEPEAGQPPAGQGQAVVGAAQGSAQQQPASQEQQRQQQGAGHGQHAQPHEQALAELDAGFAALWAAAPAGTLVVVVTGQGDTAYCRYLQEQKWRRQQQQQQQDGQPPWSPACEAHLAAWQSRVQSALCFAAVKGAAPQQDEQLAGQQQQQNGQAQQGGEQSAGETPQG</sequence>
<evidence type="ECO:0000256" key="6">
    <source>
        <dbReference type="ARBA" id="ARBA00023242"/>
    </source>
</evidence>
<keyword evidence="10" id="KW-1185">Reference proteome</keyword>
<gene>
    <name evidence="9" type="ORF">D9Q98_004819</name>
</gene>
<evidence type="ECO:0000259" key="8">
    <source>
        <dbReference type="SMART" id="SM00479"/>
    </source>
</evidence>
<feature type="region of interest" description="Disordered" evidence="7">
    <location>
        <begin position="837"/>
        <end position="867"/>
    </location>
</feature>
<dbReference type="GO" id="GO:0004527">
    <property type="term" value="F:exonuclease activity"/>
    <property type="evidence" value="ECO:0007669"/>
    <property type="project" value="UniProtKB-KW"/>
</dbReference>
<feature type="compositionally biased region" description="Low complexity" evidence="7">
    <location>
        <begin position="20"/>
        <end position="30"/>
    </location>
</feature>
<dbReference type="SMART" id="SM00479">
    <property type="entry name" value="EXOIII"/>
    <property type="match status" value="1"/>
</dbReference>
<evidence type="ECO:0000256" key="7">
    <source>
        <dbReference type="SAM" id="MobiDB-lite"/>
    </source>
</evidence>
<name>A0A9D4TNA2_CHLVU</name>
<dbReference type="GO" id="GO:0010629">
    <property type="term" value="P:negative regulation of gene expression"/>
    <property type="evidence" value="ECO:0007669"/>
    <property type="project" value="UniProtKB-ARBA"/>
</dbReference>
<dbReference type="EMBL" id="SIDB01000007">
    <property type="protein sequence ID" value="KAI3430221.1"/>
    <property type="molecule type" value="Genomic_DNA"/>
</dbReference>
<dbReference type="GO" id="GO:0005634">
    <property type="term" value="C:nucleus"/>
    <property type="evidence" value="ECO:0007669"/>
    <property type="project" value="UniProtKB-SubCell"/>
</dbReference>